<dbReference type="Proteomes" id="UP000324351">
    <property type="component" value="Unassembled WGS sequence"/>
</dbReference>
<reference evidence="2 3" key="1">
    <citation type="submission" date="2019-09" db="EMBL/GenBank/DDBJ databases">
        <title>Nocardioides panacisoli sp. nov., isolated from the soil of a ginseng field.</title>
        <authorList>
            <person name="Cho C."/>
        </authorList>
    </citation>
    <scope>NUCLEOTIDE SEQUENCE [LARGE SCALE GENOMIC DNA]</scope>
    <source>
        <strain evidence="2 3">BN140041</strain>
    </source>
</reference>
<proteinExistence type="predicted"/>
<sequence>MTPADPVDVIAQHAAAASVTVACAESLTSGAIASALGRGEDASSWFLGGVVAYASGVKFGVLGVEEGPVVRASCAEQMSQGVSKLLGADAAVAVTGVGGPGEEEGEPAGTVFVASWVDGQPLVTRHLFEGDPADVVEQTVRAALSQLAAHLTRD</sequence>
<comment type="caution">
    <text evidence="2">The sequence shown here is derived from an EMBL/GenBank/DDBJ whole genome shotgun (WGS) entry which is preliminary data.</text>
</comment>
<name>A0A5B1M524_9ACTN</name>
<accession>A0A5B1M524</accession>
<gene>
    <name evidence="2" type="ORF">F0U47_10135</name>
</gene>
<evidence type="ECO:0000259" key="1">
    <source>
        <dbReference type="Pfam" id="PF02464"/>
    </source>
</evidence>
<feature type="domain" description="CinA C-terminal" evidence="1">
    <location>
        <begin position="9"/>
        <end position="149"/>
    </location>
</feature>
<dbReference type="Gene3D" id="3.90.950.20">
    <property type="entry name" value="CinA-like"/>
    <property type="match status" value="1"/>
</dbReference>
<dbReference type="InterPro" id="IPR036653">
    <property type="entry name" value="CinA-like_C"/>
</dbReference>
<protein>
    <submittedName>
        <fullName evidence="2">CinA family protein</fullName>
    </submittedName>
</protein>
<evidence type="ECO:0000313" key="3">
    <source>
        <dbReference type="Proteomes" id="UP000324351"/>
    </source>
</evidence>
<dbReference type="Pfam" id="PF02464">
    <property type="entry name" value="CinA"/>
    <property type="match status" value="1"/>
</dbReference>
<dbReference type="SUPFAM" id="SSF142433">
    <property type="entry name" value="CinA-like"/>
    <property type="match status" value="1"/>
</dbReference>
<organism evidence="2 3">
    <name type="scientific">Nocardioides antri</name>
    <dbReference type="NCBI Taxonomy" id="2607659"/>
    <lineage>
        <taxon>Bacteria</taxon>
        <taxon>Bacillati</taxon>
        <taxon>Actinomycetota</taxon>
        <taxon>Actinomycetes</taxon>
        <taxon>Propionibacteriales</taxon>
        <taxon>Nocardioidaceae</taxon>
        <taxon>Nocardioides</taxon>
    </lineage>
</organism>
<dbReference type="NCBIfam" id="TIGR00199">
    <property type="entry name" value="PncC_domain"/>
    <property type="match status" value="1"/>
</dbReference>
<keyword evidence="3" id="KW-1185">Reference proteome</keyword>
<dbReference type="EMBL" id="VUJW01000003">
    <property type="protein sequence ID" value="KAA1427776.1"/>
    <property type="molecule type" value="Genomic_DNA"/>
</dbReference>
<dbReference type="InterPro" id="IPR008136">
    <property type="entry name" value="CinA_C"/>
</dbReference>
<reference evidence="2 3" key="2">
    <citation type="submission" date="2019-09" db="EMBL/GenBank/DDBJ databases">
        <authorList>
            <person name="Jin C."/>
        </authorList>
    </citation>
    <scope>NUCLEOTIDE SEQUENCE [LARGE SCALE GENOMIC DNA]</scope>
    <source>
        <strain evidence="2 3">BN140041</strain>
    </source>
</reference>
<dbReference type="RefSeq" id="WP_149750193.1">
    <property type="nucleotide sequence ID" value="NZ_VUJW01000003.1"/>
</dbReference>
<evidence type="ECO:0000313" key="2">
    <source>
        <dbReference type="EMBL" id="KAA1427776.1"/>
    </source>
</evidence>
<dbReference type="AlphaFoldDB" id="A0A5B1M524"/>